<sequence>MVLNHTNGEVKDLPEVEISSPRRSPINEENPSKGGESYELTLEKAKSSKKDLSLGTPRGLHKTRTNGWKEKDHTTPKGSVKRSKALTPKVPSKMGVNGANLAVTPSRGSKSPNSASSPSYYSSSTSSKSHSPSSVKNSSLKEKSSNELKVTATAKDQLSCVGCKKVCGGPLVRCRQSHILCSRCAPRHKTCPTQEDDCAYDMWFPHAATEMEKRLKRYKQMSIHCTQGDCTYQGRVWQYLIHEKVCDYQPIACPIYTCYQTVQRNELTQHFHQAHSAVTADMGPQQLDQDVKMTFHMTKFTARAFYHDWISPYFTIQGMLFLLRFIKRDGQYFVWAQQMNRLNCGYECHVSFQGPRLQLGYRAPVFEVGRSVKSLTLEPECLQIGPEIMEQLWIEHKNPGTSSVIDRSVSFHVKLTKDHPCP</sequence>
<dbReference type="GO" id="GO:0061630">
    <property type="term" value="F:ubiquitin protein ligase activity"/>
    <property type="evidence" value="ECO:0007669"/>
    <property type="project" value="TreeGrafter"/>
</dbReference>
<dbReference type="InterPro" id="IPR013083">
    <property type="entry name" value="Znf_RING/FYVE/PHD"/>
</dbReference>
<protein>
    <recommendedName>
        <fullName evidence="4">RING-type E3 ubiquitin transferase</fullName>
    </recommendedName>
</protein>
<organism evidence="2 3">
    <name type="scientific">Tigriopus californicus</name>
    <name type="common">Marine copepod</name>
    <dbReference type="NCBI Taxonomy" id="6832"/>
    <lineage>
        <taxon>Eukaryota</taxon>
        <taxon>Metazoa</taxon>
        <taxon>Ecdysozoa</taxon>
        <taxon>Arthropoda</taxon>
        <taxon>Crustacea</taxon>
        <taxon>Multicrustacea</taxon>
        <taxon>Hexanauplia</taxon>
        <taxon>Copepoda</taxon>
        <taxon>Harpacticoida</taxon>
        <taxon>Harpacticidae</taxon>
        <taxon>Tigriopus</taxon>
    </lineage>
</organism>
<dbReference type="Gene3D" id="3.30.40.10">
    <property type="entry name" value="Zinc/RING finger domain, C3HC4 (zinc finger)"/>
    <property type="match status" value="1"/>
</dbReference>
<gene>
    <name evidence="2" type="ORF">TCAL_14346</name>
</gene>
<dbReference type="EMBL" id="VCGU01000458">
    <property type="protein sequence ID" value="TRY62512.1"/>
    <property type="molecule type" value="Genomic_DNA"/>
</dbReference>
<evidence type="ECO:0000256" key="1">
    <source>
        <dbReference type="SAM" id="MobiDB-lite"/>
    </source>
</evidence>
<comment type="caution">
    <text evidence="2">The sequence shown here is derived from an EMBL/GenBank/DDBJ whole genome shotgun (WGS) entry which is preliminary data.</text>
</comment>
<feature type="compositionally biased region" description="Low complexity" evidence="1">
    <location>
        <begin position="105"/>
        <end position="138"/>
    </location>
</feature>
<reference evidence="2 3" key="1">
    <citation type="journal article" date="2018" name="Nat. Ecol. Evol.">
        <title>Genomic signatures of mitonuclear coevolution across populations of Tigriopus californicus.</title>
        <authorList>
            <person name="Barreto F.S."/>
            <person name="Watson E.T."/>
            <person name="Lima T.G."/>
            <person name="Willett C.S."/>
            <person name="Edmands S."/>
            <person name="Li W."/>
            <person name="Burton R.S."/>
        </authorList>
    </citation>
    <scope>NUCLEOTIDE SEQUENCE [LARGE SCALE GENOMIC DNA]</scope>
    <source>
        <strain evidence="2 3">San Diego</strain>
    </source>
</reference>
<dbReference type="InterPro" id="IPR052088">
    <property type="entry name" value="E3_ubiquitin-ligase_SINA"/>
</dbReference>
<dbReference type="AlphaFoldDB" id="A0A553NAP7"/>
<dbReference type="SUPFAM" id="SSF49599">
    <property type="entry name" value="TRAF domain-like"/>
    <property type="match status" value="1"/>
</dbReference>
<feature type="region of interest" description="Disordered" evidence="1">
    <location>
        <begin position="1"/>
        <end position="146"/>
    </location>
</feature>
<dbReference type="STRING" id="6832.A0A553NAP7"/>
<evidence type="ECO:0008006" key="4">
    <source>
        <dbReference type="Google" id="ProtNLM"/>
    </source>
</evidence>
<name>A0A553NAP7_TIGCA</name>
<evidence type="ECO:0000313" key="2">
    <source>
        <dbReference type="EMBL" id="TRY62512.1"/>
    </source>
</evidence>
<dbReference type="PANTHER" id="PTHR10315">
    <property type="entry name" value="E3 UBIQUITIN PROTEIN LIGASE SIAH"/>
    <property type="match status" value="1"/>
</dbReference>
<feature type="compositionally biased region" description="Basic and acidic residues" evidence="1">
    <location>
        <begin position="41"/>
        <end position="52"/>
    </location>
</feature>
<evidence type="ECO:0000313" key="3">
    <source>
        <dbReference type="Proteomes" id="UP000318571"/>
    </source>
</evidence>
<proteinExistence type="predicted"/>
<accession>A0A553NAP7</accession>
<dbReference type="GO" id="GO:0005737">
    <property type="term" value="C:cytoplasm"/>
    <property type="evidence" value="ECO:0007669"/>
    <property type="project" value="TreeGrafter"/>
</dbReference>
<dbReference type="Proteomes" id="UP000318571">
    <property type="component" value="Chromosome 10"/>
</dbReference>
<keyword evidence="3" id="KW-1185">Reference proteome</keyword>
<dbReference type="PANTHER" id="PTHR10315:SF117">
    <property type="entry name" value="RING-TYPE E3 UBIQUITIN TRANSFERASE"/>
    <property type="match status" value="1"/>
</dbReference>